<keyword evidence="1" id="KW-0732">Signal</keyword>
<dbReference type="InterPro" id="IPR011044">
    <property type="entry name" value="Quino_amine_DH_bsu"/>
</dbReference>
<name>A0AAU7AVB9_9ACTN</name>
<evidence type="ECO:0008006" key="3">
    <source>
        <dbReference type="Google" id="ProtNLM"/>
    </source>
</evidence>
<reference evidence="2" key="1">
    <citation type="submission" date="2022-12" db="EMBL/GenBank/DDBJ databases">
        <title>Paraconexibacter alkalitolerans sp. nov. and Baekduia alba sp. nov., isolated from soil and emended description of the genera Paraconexibacter (Chun et al., 2020) and Baekduia (An et al., 2020).</title>
        <authorList>
            <person name="Vieira S."/>
            <person name="Huber K.J."/>
            <person name="Geppert A."/>
            <person name="Wolf J."/>
            <person name="Neumann-Schaal M."/>
            <person name="Muesken M."/>
            <person name="Overmann J."/>
        </authorList>
    </citation>
    <scope>NUCLEOTIDE SEQUENCE</scope>
    <source>
        <strain evidence="2">AEG42_29</strain>
    </source>
</reference>
<organism evidence="2">
    <name type="scientific">Paraconexibacter sp. AEG42_29</name>
    <dbReference type="NCBI Taxonomy" id="2997339"/>
    <lineage>
        <taxon>Bacteria</taxon>
        <taxon>Bacillati</taxon>
        <taxon>Actinomycetota</taxon>
        <taxon>Thermoleophilia</taxon>
        <taxon>Solirubrobacterales</taxon>
        <taxon>Paraconexibacteraceae</taxon>
        <taxon>Paraconexibacter</taxon>
    </lineage>
</organism>
<accession>A0AAU7AVB9</accession>
<dbReference type="RefSeq" id="WP_354702134.1">
    <property type="nucleotide sequence ID" value="NZ_CP114014.1"/>
</dbReference>
<feature type="signal peptide" evidence="1">
    <location>
        <begin position="1"/>
        <end position="35"/>
    </location>
</feature>
<dbReference type="EMBL" id="CP114014">
    <property type="protein sequence ID" value="XAY05629.1"/>
    <property type="molecule type" value="Genomic_DNA"/>
</dbReference>
<feature type="chain" id="PRO_5043403086" description="WD40 repeat domain-containing protein" evidence="1">
    <location>
        <begin position="36"/>
        <end position="293"/>
    </location>
</feature>
<evidence type="ECO:0000256" key="1">
    <source>
        <dbReference type="SAM" id="SignalP"/>
    </source>
</evidence>
<gene>
    <name evidence="2" type="ORF">DSM112329_02487</name>
</gene>
<protein>
    <recommendedName>
        <fullName evidence="3">WD40 repeat domain-containing protein</fullName>
    </recommendedName>
</protein>
<proteinExistence type="predicted"/>
<dbReference type="KEGG" id="parq:DSM112329_02487"/>
<dbReference type="AlphaFoldDB" id="A0AAU7AVB9"/>
<dbReference type="SUPFAM" id="SSF50969">
    <property type="entry name" value="YVTN repeat-like/Quinoprotein amine dehydrogenase"/>
    <property type="match status" value="1"/>
</dbReference>
<evidence type="ECO:0000313" key="2">
    <source>
        <dbReference type="EMBL" id="XAY05629.1"/>
    </source>
</evidence>
<sequence>MSRSRRRLRRAPLLLPAVVALTLVPAAITAGPAAAADPPRYKLYYDIFDRGDTKIPGHDTRWVPQGLAYWPARDALVISYYDGEGKKNSRLALIDRRSGKRLQLFELPRRGHVGALAMSDNYLCVGDGGSISRFHTAVLSRTGELPFLQAAGSYKVKASSFMTIVGKQMWVGNYDKHKDSTAYRYTFVKGGVPRYDKVTMNVPRRAQGMAITGSQVIWSVSTGEDADSRLMVRPLTVPTAPRGRDIVAPNMSEGIVIAGNELHVLYESGAAKYKGADYKVRTVHHGLVASVLG</sequence>